<proteinExistence type="predicted"/>
<dbReference type="AlphaFoldDB" id="A0A6N2B3D8"/>
<dbReference type="EMBL" id="RXGB01006486">
    <property type="protein sequence ID" value="TMW86453.1"/>
    <property type="molecule type" value="Genomic_DNA"/>
</dbReference>
<sequence>MVKSFMLKGFSQMVITIVVIGFTISLMDKVNIGGWVNVLPLEIGFMAKQWGKMDGDGTYTGISGTAWSSTSLDLKPSTFDPREKYWTRFTTEGSKITLPHPSREFK</sequence>
<gene>
    <name evidence="2" type="ORF">EJD97_021360</name>
</gene>
<keyword evidence="1" id="KW-0472">Membrane</keyword>
<keyword evidence="1" id="KW-0812">Transmembrane</keyword>
<protein>
    <submittedName>
        <fullName evidence="2">Uncharacterized protein</fullName>
    </submittedName>
</protein>
<feature type="transmembrane region" description="Helical" evidence="1">
    <location>
        <begin position="6"/>
        <end position="27"/>
    </location>
</feature>
<comment type="caution">
    <text evidence="2">The sequence shown here is derived from an EMBL/GenBank/DDBJ whole genome shotgun (WGS) entry which is preliminary data.</text>
</comment>
<keyword evidence="1" id="KW-1133">Transmembrane helix</keyword>
<name>A0A6N2B3D8_SOLCI</name>
<evidence type="ECO:0000256" key="1">
    <source>
        <dbReference type="SAM" id="Phobius"/>
    </source>
</evidence>
<reference evidence="2" key="1">
    <citation type="submission" date="2019-05" db="EMBL/GenBank/DDBJ databases">
        <title>The de novo reference genome and transcriptome assemblies of the wild tomato species Solanum chilense.</title>
        <authorList>
            <person name="Stam R."/>
            <person name="Nosenko T."/>
            <person name="Hoerger A.C."/>
            <person name="Stephan W."/>
            <person name="Seidel M.A."/>
            <person name="Kuhn J.M.M."/>
            <person name="Haberer G."/>
            <person name="Tellier A."/>
        </authorList>
    </citation>
    <scope>NUCLEOTIDE SEQUENCE</scope>
    <source>
        <tissue evidence="2">Mature leaves</tissue>
    </source>
</reference>
<accession>A0A6N2B3D8</accession>
<evidence type="ECO:0000313" key="2">
    <source>
        <dbReference type="EMBL" id="TMW86453.1"/>
    </source>
</evidence>
<organism evidence="2">
    <name type="scientific">Solanum chilense</name>
    <name type="common">Tomato</name>
    <name type="synonym">Lycopersicon chilense</name>
    <dbReference type="NCBI Taxonomy" id="4083"/>
    <lineage>
        <taxon>Eukaryota</taxon>
        <taxon>Viridiplantae</taxon>
        <taxon>Streptophyta</taxon>
        <taxon>Embryophyta</taxon>
        <taxon>Tracheophyta</taxon>
        <taxon>Spermatophyta</taxon>
        <taxon>Magnoliopsida</taxon>
        <taxon>eudicotyledons</taxon>
        <taxon>Gunneridae</taxon>
        <taxon>Pentapetalae</taxon>
        <taxon>asterids</taxon>
        <taxon>lamiids</taxon>
        <taxon>Solanales</taxon>
        <taxon>Solanaceae</taxon>
        <taxon>Solanoideae</taxon>
        <taxon>Solaneae</taxon>
        <taxon>Solanum</taxon>
        <taxon>Solanum subgen. Lycopersicon</taxon>
    </lineage>
</organism>